<reference evidence="2 3" key="1">
    <citation type="journal article" date="2018" name="Front. Plant Sci.">
        <title>Red Clover (Trifolium pratense) and Zigzag Clover (T. medium) - A Picture of Genomic Similarities and Differences.</title>
        <authorList>
            <person name="Dluhosova J."/>
            <person name="Istvanek J."/>
            <person name="Nedelnik J."/>
            <person name="Repkova J."/>
        </authorList>
    </citation>
    <scope>NUCLEOTIDE SEQUENCE [LARGE SCALE GENOMIC DNA]</scope>
    <source>
        <strain evidence="3">cv. 10/8</strain>
        <tissue evidence="2">Leaf</tissue>
    </source>
</reference>
<name>A0A392VF28_9FABA</name>
<proteinExistence type="predicted"/>
<dbReference type="EMBL" id="LXQA011154952">
    <property type="protein sequence ID" value="MCI86998.1"/>
    <property type="molecule type" value="Genomic_DNA"/>
</dbReference>
<feature type="compositionally biased region" description="Polar residues" evidence="1">
    <location>
        <begin position="46"/>
        <end position="60"/>
    </location>
</feature>
<protein>
    <submittedName>
        <fullName evidence="2">Uncharacterized protein</fullName>
    </submittedName>
</protein>
<evidence type="ECO:0000313" key="3">
    <source>
        <dbReference type="Proteomes" id="UP000265520"/>
    </source>
</evidence>
<sequence>MANSMPEIQNTVKASQDAMLSIMEKHMGKRTGEVEAISSEPKEGLTNATPLKGSTSVATN</sequence>
<dbReference type="AlphaFoldDB" id="A0A392VF28"/>
<feature type="non-terminal residue" evidence="2">
    <location>
        <position position="60"/>
    </location>
</feature>
<keyword evidence="3" id="KW-1185">Reference proteome</keyword>
<accession>A0A392VF28</accession>
<feature type="region of interest" description="Disordered" evidence="1">
    <location>
        <begin position="26"/>
        <end position="60"/>
    </location>
</feature>
<evidence type="ECO:0000313" key="2">
    <source>
        <dbReference type="EMBL" id="MCI86998.1"/>
    </source>
</evidence>
<evidence type="ECO:0000256" key="1">
    <source>
        <dbReference type="SAM" id="MobiDB-lite"/>
    </source>
</evidence>
<dbReference type="Proteomes" id="UP000265520">
    <property type="component" value="Unassembled WGS sequence"/>
</dbReference>
<organism evidence="2 3">
    <name type="scientific">Trifolium medium</name>
    <dbReference type="NCBI Taxonomy" id="97028"/>
    <lineage>
        <taxon>Eukaryota</taxon>
        <taxon>Viridiplantae</taxon>
        <taxon>Streptophyta</taxon>
        <taxon>Embryophyta</taxon>
        <taxon>Tracheophyta</taxon>
        <taxon>Spermatophyta</taxon>
        <taxon>Magnoliopsida</taxon>
        <taxon>eudicotyledons</taxon>
        <taxon>Gunneridae</taxon>
        <taxon>Pentapetalae</taxon>
        <taxon>rosids</taxon>
        <taxon>fabids</taxon>
        <taxon>Fabales</taxon>
        <taxon>Fabaceae</taxon>
        <taxon>Papilionoideae</taxon>
        <taxon>50 kb inversion clade</taxon>
        <taxon>NPAAA clade</taxon>
        <taxon>Hologalegina</taxon>
        <taxon>IRL clade</taxon>
        <taxon>Trifolieae</taxon>
        <taxon>Trifolium</taxon>
    </lineage>
</organism>
<comment type="caution">
    <text evidence="2">The sequence shown here is derived from an EMBL/GenBank/DDBJ whole genome shotgun (WGS) entry which is preliminary data.</text>
</comment>